<dbReference type="AlphaFoldDB" id="U3GST8"/>
<dbReference type="KEGG" id="caz:CARG_01720"/>
<evidence type="ECO:0008006" key="4">
    <source>
        <dbReference type="Google" id="ProtNLM"/>
    </source>
</evidence>
<evidence type="ECO:0000313" key="3">
    <source>
        <dbReference type="Proteomes" id="UP000016943"/>
    </source>
</evidence>
<keyword evidence="1" id="KW-0812">Transmembrane</keyword>
<dbReference type="Proteomes" id="UP000016943">
    <property type="component" value="Chromosome"/>
</dbReference>
<organism evidence="2 3">
    <name type="scientific">Corynebacterium argentoratense DSM 44202</name>
    <dbReference type="NCBI Taxonomy" id="1348662"/>
    <lineage>
        <taxon>Bacteria</taxon>
        <taxon>Bacillati</taxon>
        <taxon>Actinomycetota</taxon>
        <taxon>Actinomycetes</taxon>
        <taxon>Mycobacteriales</taxon>
        <taxon>Corynebacteriaceae</taxon>
        <taxon>Corynebacterium</taxon>
    </lineage>
</organism>
<feature type="transmembrane region" description="Helical" evidence="1">
    <location>
        <begin position="54"/>
        <end position="72"/>
    </location>
</feature>
<dbReference type="EMBL" id="CP006365">
    <property type="protein sequence ID" value="AGU14515.1"/>
    <property type="molecule type" value="Genomic_DNA"/>
</dbReference>
<dbReference type="OrthoDB" id="4413216at2"/>
<sequence length="150" mass="17322">MFVPYEDENTFVDLTSPMTSLFYPLMEAIAATGLAWMAIGYIDAHNIDPRAHNALVALWAFVILWRLILPAITTRRRRIIVTDYRVYHRSAGWFAEELDISLDDIDHVERGRGALILHRIDHGRPYIIHKVPKNRAVVRRINELLGIYTG</sequence>
<evidence type="ECO:0000256" key="1">
    <source>
        <dbReference type="SAM" id="Phobius"/>
    </source>
</evidence>
<keyword evidence="3" id="KW-1185">Reference proteome</keyword>
<dbReference type="HOGENOM" id="CLU_115313_0_0_11"/>
<dbReference type="GeneID" id="78250666"/>
<accession>U3GST8</accession>
<dbReference type="STRING" id="1348662.CARG_01720"/>
<dbReference type="eggNOG" id="COG3428">
    <property type="taxonomic scope" value="Bacteria"/>
</dbReference>
<reference evidence="2 3" key="1">
    <citation type="journal article" date="2013" name="Genome Announc.">
        <title>Whole-Genome Sequence of the Clinical Strain Corynebacterium argentoratense DSM 44202, Isolated from a Human Throat Specimen.</title>
        <authorList>
            <person name="Bomholt C."/>
            <person name="Glaub A."/>
            <person name="Gravermann K."/>
            <person name="Albersmeier A."/>
            <person name="Brinkrolf K."/>
            <person name="Ruckert C."/>
            <person name="Tauch A."/>
        </authorList>
    </citation>
    <scope>NUCLEOTIDE SEQUENCE [LARGE SCALE GENOMIC DNA]</scope>
    <source>
        <strain evidence="2">DSM 44202</strain>
    </source>
</reference>
<keyword evidence="1" id="KW-1133">Transmembrane helix</keyword>
<dbReference type="RefSeq" id="WP_020975653.1">
    <property type="nucleotide sequence ID" value="NC_022198.1"/>
</dbReference>
<proteinExistence type="predicted"/>
<protein>
    <recommendedName>
        <fullName evidence="4">DUF304 domain-containing protein</fullName>
    </recommendedName>
</protein>
<evidence type="ECO:0000313" key="2">
    <source>
        <dbReference type="EMBL" id="AGU14515.1"/>
    </source>
</evidence>
<keyword evidence="1" id="KW-0472">Membrane</keyword>
<name>U3GST8_9CORY</name>
<gene>
    <name evidence="2" type="ORF">CARG_01720</name>
</gene>
<feature type="transmembrane region" description="Helical" evidence="1">
    <location>
        <begin position="20"/>
        <end position="42"/>
    </location>
</feature>
<dbReference type="PATRIC" id="fig|1348662.3.peg.337"/>